<reference evidence="1 2" key="1">
    <citation type="journal article" date="2010" name="Science">
        <title>Genomic comparison of the ants Camponotus floridanus and Harpegnathos saltator.</title>
        <authorList>
            <person name="Bonasio R."/>
            <person name="Zhang G."/>
            <person name="Ye C."/>
            <person name="Mutti N.S."/>
            <person name="Fang X."/>
            <person name="Qin N."/>
            <person name="Donahue G."/>
            <person name="Yang P."/>
            <person name="Li Q."/>
            <person name="Li C."/>
            <person name="Zhang P."/>
            <person name="Huang Z."/>
            <person name="Berger S.L."/>
            <person name="Reinberg D."/>
            <person name="Wang J."/>
            <person name="Liebig J."/>
        </authorList>
    </citation>
    <scope>NUCLEOTIDE SEQUENCE [LARGE SCALE GENOMIC DNA]</scope>
    <source>
        <strain evidence="2">C129</strain>
    </source>
</reference>
<organism evidence="2">
    <name type="scientific">Camponotus floridanus</name>
    <name type="common">Florida carpenter ant</name>
    <dbReference type="NCBI Taxonomy" id="104421"/>
    <lineage>
        <taxon>Eukaryota</taxon>
        <taxon>Metazoa</taxon>
        <taxon>Ecdysozoa</taxon>
        <taxon>Arthropoda</taxon>
        <taxon>Hexapoda</taxon>
        <taxon>Insecta</taxon>
        <taxon>Pterygota</taxon>
        <taxon>Neoptera</taxon>
        <taxon>Endopterygota</taxon>
        <taxon>Hymenoptera</taxon>
        <taxon>Apocrita</taxon>
        <taxon>Aculeata</taxon>
        <taxon>Formicoidea</taxon>
        <taxon>Formicidae</taxon>
        <taxon>Formicinae</taxon>
        <taxon>Camponotus</taxon>
    </lineage>
</organism>
<accession>E2AKB5</accession>
<gene>
    <name evidence="1" type="ORF">EAG_08648</name>
</gene>
<dbReference type="InParanoid" id="E2AKB5"/>
<evidence type="ECO:0000313" key="2">
    <source>
        <dbReference type="Proteomes" id="UP000000311"/>
    </source>
</evidence>
<keyword evidence="2" id="KW-1185">Reference proteome</keyword>
<protein>
    <submittedName>
        <fullName evidence="1">Uncharacterized protein</fullName>
    </submittedName>
</protein>
<dbReference type="Proteomes" id="UP000000311">
    <property type="component" value="Unassembled WGS sequence"/>
</dbReference>
<dbReference type="EMBL" id="GL440211">
    <property type="protein sequence ID" value="EFN66128.1"/>
    <property type="molecule type" value="Genomic_DNA"/>
</dbReference>
<evidence type="ECO:0000313" key="1">
    <source>
        <dbReference type="EMBL" id="EFN66128.1"/>
    </source>
</evidence>
<name>E2AKB5_CAMFO</name>
<sequence length="146" mass="17169">MAKPRREATAKIEFKDNFRIKATTNFVLCRRAVCSPFCSDRETTGVTNITVHYNAHYKVDILQADILHSFRELKPDRSAFRYIFDKTSSATYHMKPYESFDVFVHRYTAIRQDTSRRALVYHHWSLCSFHHFPNNAVSKFIGITEI</sequence>
<proteinExistence type="predicted"/>
<dbReference type="AlphaFoldDB" id="E2AKB5"/>